<comment type="caution">
    <text evidence="1">The sequence shown here is derived from an EMBL/GenBank/DDBJ whole genome shotgun (WGS) entry which is preliminary data.</text>
</comment>
<dbReference type="EMBL" id="CM009290">
    <property type="protein sequence ID" value="KAI9400699.1"/>
    <property type="molecule type" value="Genomic_DNA"/>
</dbReference>
<proteinExistence type="predicted"/>
<evidence type="ECO:0000313" key="2">
    <source>
        <dbReference type="Proteomes" id="UP000006729"/>
    </source>
</evidence>
<organism evidence="1 2">
    <name type="scientific">Populus trichocarpa</name>
    <name type="common">Western balsam poplar</name>
    <name type="synonym">Populus balsamifera subsp. trichocarpa</name>
    <dbReference type="NCBI Taxonomy" id="3694"/>
    <lineage>
        <taxon>Eukaryota</taxon>
        <taxon>Viridiplantae</taxon>
        <taxon>Streptophyta</taxon>
        <taxon>Embryophyta</taxon>
        <taxon>Tracheophyta</taxon>
        <taxon>Spermatophyta</taxon>
        <taxon>Magnoliopsida</taxon>
        <taxon>eudicotyledons</taxon>
        <taxon>Gunneridae</taxon>
        <taxon>Pentapetalae</taxon>
        <taxon>rosids</taxon>
        <taxon>fabids</taxon>
        <taxon>Malpighiales</taxon>
        <taxon>Salicaceae</taxon>
        <taxon>Saliceae</taxon>
        <taxon>Populus</taxon>
    </lineage>
</organism>
<evidence type="ECO:0000313" key="1">
    <source>
        <dbReference type="EMBL" id="KAI9400699.1"/>
    </source>
</evidence>
<keyword evidence="2" id="KW-1185">Reference proteome</keyword>
<dbReference type="Proteomes" id="UP000006729">
    <property type="component" value="Chromosome 1"/>
</dbReference>
<accession>A0ACC0TH38</accession>
<protein>
    <submittedName>
        <fullName evidence="1">Uncharacterized protein</fullName>
    </submittedName>
</protein>
<sequence>MLQVVLFQRWRSLRPLLTMQHSHLLRYLLPLRMIKGKSPEIPPLCKIYFLGQCICASVHMGGENATKVCLCILSLQTCAS</sequence>
<reference evidence="1 2" key="1">
    <citation type="journal article" date="2006" name="Science">
        <title>The genome of black cottonwood, Populus trichocarpa (Torr. &amp; Gray).</title>
        <authorList>
            <person name="Tuskan G.A."/>
            <person name="Difazio S."/>
            <person name="Jansson S."/>
            <person name="Bohlmann J."/>
            <person name="Grigoriev I."/>
            <person name="Hellsten U."/>
            <person name="Putnam N."/>
            <person name="Ralph S."/>
            <person name="Rombauts S."/>
            <person name="Salamov A."/>
            <person name="Schein J."/>
            <person name="Sterck L."/>
            <person name="Aerts A."/>
            <person name="Bhalerao R.R."/>
            <person name="Bhalerao R.P."/>
            <person name="Blaudez D."/>
            <person name="Boerjan W."/>
            <person name="Brun A."/>
            <person name="Brunner A."/>
            <person name="Busov V."/>
            <person name="Campbell M."/>
            <person name="Carlson J."/>
            <person name="Chalot M."/>
            <person name="Chapman J."/>
            <person name="Chen G.L."/>
            <person name="Cooper D."/>
            <person name="Coutinho P.M."/>
            <person name="Couturier J."/>
            <person name="Covert S."/>
            <person name="Cronk Q."/>
            <person name="Cunningham R."/>
            <person name="Davis J."/>
            <person name="Degroeve S."/>
            <person name="Dejardin A."/>
            <person name="Depamphilis C."/>
            <person name="Detter J."/>
            <person name="Dirks B."/>
            <person name="Dubchak I."/>
            <person name="Duplessis S."/>
            <person name="Ehlting J."/>
            <person name="Ellis B."/>
            <person name="Gendler K."/>
            <person name="Goodstein D."/>
            <person name="Gribskov M."/>
            <person name="Grimwood J."/>
            <person name="Groover A."/>
            <person name="Gunter L."/>
            <person name="Hamberger B."/>
            <person name="Heinze B."/>
            <person name="Helariutta Y."/>
            <person name="Henrissat B."/>
            <person name="Holligan D."/>
            <person name="Holt R."/>
            <person name="Huang W."/>
            <person name="Islam-Faridi N."/>
            <person name="Jones S."/>
            <person name="Jones-Rhoades M."/>
            <person name="Jorgensen R."/>
            <person name="Joshi C."/>
            <person name="Kangasjarvi J."/>
            <person name="Karlsson J."/>
            <person name="Kelleher C."/>
            <person name="Kirkpatrick R."/>
            <person name="Kirst M."/>
            <person name="Kohler A."/>
            <person name="Kalluri U."/>
            <person name="Larimer F."/>
            <person name="Leebens-Mack J."/>
            <person name="Leple J.C."/>
            <person name="Locascio P."/>
            <person name="Lou Y."/>
            <person name="Lucas S."/>
            <person name="Martin F."/>
            <person name="Montanini B."/>
            <person name="Napoli C."/>
            <person name="Nelson D.R."/>
            <person name="Nelson C."/>
            <person name="Nieminen K."/>
            <person name="Nilsson O."/>
            <person name="Pereda V."/>
            <person name="Peter G."/>
            <person name="Philippe R."/>
            <person name="Pilate G."/>
            <person name="Poliakov A."/>
            <person name="Razumovskaya J."/>
            <person name="Richardson P."/>
            <person name="Rinaldi C."/>
            <person name="Ritland K."/>
            <person name="Rouze P."/>
            <person name="Ryaboy D."/>
            <person name="Schmutz J."/>
            <person name="Schrader J."/>
            <person name="Segerman B."/>
            <person name="Shin H."/>
            <person name="Siddiqui A."/>
            <person name="Sterky F."/>
            <person name="Terry A."/>
            <person name="Tsai C.J."/>
            <person name="Uberbacher E."/>
            <person name="Unneberg P."/>
            <person name="Vahala J."/>
            <person name="Wall K."/>
            <person name="Wessler S."/>
            <person name="Yang G."/>
            <person name="Yin T."/>
            <person name="Douglas C."/>
            <person name="Marra M."/>
            <person name="Sandberg G."/>
            <person name="Van de Peer Y."/>
            <person name="Rokhsar D."/>
        </authorList>
    </citation>
    <scope>NUCLEOTIDE SEQUENCE [LARGE SCALE GENOMIC DNA]</scope>
    <source>
        <strain evidence="2">cv. Nisqually</strain>
    </source>
</reference>
<name>A0ACC0TH38_POPTR</name>
<gene>
    <name evidence="1" type="ORF">POPTR_001G023000v4</name>
</gene>